<reference evidence="1 2" key="1">
    <citation type="journal article" date="2016" name="Int. J. Syst. Evol. Microbiol.">
        <title>Pseudaminobacter manganicus sp. nov., isolated from sludge of a manganese mine.</title>
        <authorList>
            <person name="Li J."/>
            <person name="Huang J."/>
            <person name="Liao S."/>
            <person name="Wang G."/>
        </authorList>
    </citation>
    <scope>NUCLEOTIDE SEQUENCE [LARGE SCALE GENOMIC DNA]</scope>
    <source>
        <strain evidence="1 2">JH-7</strain>
    </source>
</reference>
<keyword evidence="2" id="KW-1185">Reference proteome</keyword>
<proteinExistence type="predicted"/>
<comment type="caution">
    <text evidence="1">The sequence shown here is derived from an EMBL/GenBank/DDBJ whole genome shotgun (WGS) entry which is preliminary data.</text>
</comment>
<accession>A0A1V8RTG8</accession>
<name>A0A1V8RTG8_9HYPH</name>
<protein>
    <submittedName>
        <fullName evidence="1">Uncharacterized protein</fullName>
    </submittedName>
</protein>
<organism evidence="1 2">
    <name type="scientific">Manganibacter manganicus</name>
    <dbReference type="NCBI Taxonomy" id="1873176"/>
    <lineage>
        <taxon>Bacteria</taxon>
        <taxon>Pseudomonadati</taxon>
        <taxon>Pseudomonadota</taxon>
        <taxon>Alphaproteobacteria</taxon>
        <taxon>Hyphomicrobiales</taxon>
        <taxon>Phyllobacteriaceae</taxon>
        <taxon>Manganibacter</taxon>
    </lineage>
</organism>
<evidence type="ECO:0000313" key="1">
    <source>
        <dbReference type="EMBL" id="OQM76465.1"/>
    </source>
</evidence>
<sequence length="314" mass="34124">MTIILPTGFVWLPESVEIVAKQQSQDRWAATELTGEEAEATAKRDAALKMIDSAVPDPLTSEGNDYLSDIKFGDFGSLNSQSKLFEQTAPPRYSELPPEVWSNSLENGITASARKKLDKQEGLKEEAWGVVRQALVDGRIVGHCARAAAIDLEVPPLMWGKEMNGYCHRRGRVIVVDTGPPVISGLPYIAAASLHALLHGEVAGAETEAEKQQAASRTPARRPASDAAIKKAIVACKKLADERGLAALSRTELVSIIQHVYGGTSREKIRRVFGDSEIIPLLPHRSGPQGARNPNRNNELDEFSDFLSAAKLQN</sequence>
<dbReference type="EMBL" id="MDET01000007">
    <property type="protein sequence ID" value="OQM76465.1"/>
    <property type="molecule type" value="Genomic_DNA"/>
</dbReference>
<gene>
    <name evidence="1" type="ORF">BFN67_13845</name>
</gene>
<dbReference type="STRING" id="1873176.BFN67_13845"/>
<dbReference type="Proteomes" id="UP000191905">
    <property type="component" value="Unassembled WGS sequence"/>
</dbReference>
<evidence type="ECO:0000313" key="2">
    <source>
        <dbReference type="Proteomes" id="UP000191905"/>
    </source>
</evidence>
<dbReference type="RefSeq" id="WP_080918729.1">
    <property type="nucleotide sequence ID" value="NZ_MDET01000007.1"/>
</dbReference>
<dbReference type="AlphaFoldDB" id="A0A1V8RTG8"/>